<proteinExistence type="predicted"/>
<protein>
    <submittedName>
        <fullName evidence="3">Aminodeoxychorismate synthase component I</fullName>
        <ecNumber evidence="3">2.6.1.85</ecNumber>
    </submittedName>
</protein>
<evidence type="ECO:0000313" key="4">
    <source>
        <dbReference type="Proteomes" id="UP000321574"/>
    </source>
</evidence>
<dbReference type="InterPro" id="IPR005801">
    <property type="entry name" value="ADC_synthase"/>
</dbReference>
<evidence type="ECO:0000313" key="3">
    <source>
        <dbReference type="EMBL" id="TXL63651.1"/>
    </source>
</evidence>
<dbReference type="PANTHER" id="PTHR11236">
    <property type="entry name" value="AMINOBENZOATE/ANTHRANILATE SYNTHASE"/>
    <property type="match status" value="1"/>
</dbReference>
<dbReference type="GO" id="GO:0009396">
    <property type="term" value="P:folic acid-containing compound biosynthetic process"/>
    <property type="evidence" value="ECO:0007669"/>
    <property type="project" value="InterPro"/>
</dbReference>
<dbReference type="Gene3D" id="3.60.120.10">
    <property type="entry name" value="Anthranilate synthase"/>
    <property type="match status" value="1"/>
</dbReference>
<feature type="domain" description="Chorismate-utilising enzyme C-terminal" evidence="2">
    <location>
        <begin position="117"/>
        <end position="372"/>
    </location>
</feature>
<dbReference type="Pfam" id="PF01063">
    <property type="entry name" value="Aminotran_4"/>
    <property type="match status" value="1"/>
</dbReference>
<comment type="caution">
    <text evidence="3">The sequence shown here is derived from an EMBL/GenBank/DDBJ whole genome shotgun (WGS) entry which is preliminary data.</text>
</comment>
<dbReference type="Gene3D" id="3.20.10.10">
    <property type="entry name" value="D-amino Acid Aminotransferase, subunit A, domain 2"/>
    <property type="match status" value="1"/>
</dbReference>
<dbReference type="InterPro" id="IPR043131">
    <property type="entry name" value="BCAT-like_N"/>
</dbReference>
<name>A0A5C8NRY9_9BACI</name>
<dbReference type="EC" id="2.6.1.85" evidence="3"/>
<dbReference type="AlphaFoldDB" id="A0A5C8NRY9"/>
<dbReference type="GO" id="GO:0046820">
    <property type="term" value="F:4-amino-4-deoxychorismate synthase activity"/>
    <property type="evidence" value="ECO:0007669"/>
    <property type="project" value="UniProtKB-EC"/>
</dbReference>
<dbReference type="Gene3D" id="3.30.470.10">
    <property type="match status" value="1"/>
</dbReference>
<gene>
    <name evidence="3" type="primary">pabB</name>
    <name evidence="3" type="ORF">FHP05_10745</name>
</gene>
<dbReference type="Pfam" id="PF00425">
    <property type="entry name" value="Chorismate_bind"/>
    <property type="match status" value="1"/>
</dbReference>
<dbReference type="InterPro" id="IPR043132">
    <property type="entry name" value="BCAT-like_C"/>
</dbReference>
<dbReference type="SUPFAM" id="SSF56322">
    <property type="entry name" value="ADC synthase"/>
    <property type="match status" value="1"/>
</dbReference>
<feature type="compositionally biased region" description="Basic and acidic residues" evidence="1">
    <location>
        <begin position="209"/>
        <end position="223"/>
    </location>
</feature>
<dbReference type="NCBIfam" id="TIGR00553">
    <property type="entry name" value="pabB"/>
    <property type="match status" value="1"/>
</dbReference>
<dbReference type="OrthoDB" id="9803598at2"/>
<keyword evidence="3" id="KW-0032">Aminotransferase</keyword>
<keyword evidence="4" id="KW-1185">Reference proteome</keyword>
<evidence type="ECO:0000256" key="1">
    <source>
        <dbReference type="SAM" id="MobiDB-lite"/>
    </source>
</evidence>
<dbReference type="RefSeq" id="WP_147668108.1">
    <property type="nucleotide sequence ID" value="NZ_VDUW01000007.1"/>
</dbReference>
<evidence type="ECO:0000259" key="2">
    <source>
        <dbReference type="Pfam" id="PF00425"/>
    </source>
</evidence>
<dbReference type="InterPro" id="IPR036038">
    <property type="entry name" value="Aminotransferase-like"/>
</dbReference>
<keyword evidence="3" id="KW-0808">Transferase</keyword>
<dbReference type="InterPro" id="IPR019999">
    <property type="entry name" value="Anth_synth_I-like"/>
</dbReference>
<feature type="region of interest" description="Disordered" evidence="1">
    <location>
        <begin position="201"/>
        <end position="223"/>
    </location>
</feature>
<organism evidence="3 4">
    <name type="scientific">Cerasibacillus terrae</name>
    <dbReference type="NCBI Taxonomy" id="2498845"/>
    <lineage>
        <taxon>Bacteria</taxon>
        <taxon>Bacillati</taxon>
        <taxon>Bacillota</taxon>
        <taxon>Bacilli</taxon>
        <taxon>Bacillales</taxon>
        <taxon>Bacillaceae</taxon>
        <taxon>Cerasibacillus</taxon>
    </lineage>
</organism>
<dbReference type="EMBL" id="VDUW01000007">
    <property type="protein sequence ID" value="TXL63651.1"/>
    <property type="molecule type" value="Genomic_DNA"/>
</dbReference>
<sequence>MNQEKQNQVYLHFEFADGEKTITPVIFTQPKEIIVANKVEEVYQALERVQQAVDSGFYAAGYVAYEAAAAFHPTYNTINSNLHQPLVWFGIFDRITNQSLHSRMDYRLSNWIPNISKQVYKEKFSTIQQHLRKKATNQVNYTIRMHAHFEGDAFSFYEQLKRAQAANYTCYVQTEEHHIVSASPELFFRIKEGKVITRPMAGTAKRGKTHEEDKKNREALRQSEKNKVENKLIVDLLCKDLEHVAKKGTVKIPQLYEIEQYPTVFQMTSTVTADLKTDSHLTDIFQALFPSASMTGDPKDKTMEIIREVETSPRGVYSGAIGYITPQQEAVFNVPIRTVVIHDETGHAEYGVGGGITINSTSDDEYDEILTKAAVLKDKRSTFQLLESMRLENGEYFLFEEHLNRLVNSSQYFKIPIEMKYIINVLDDYANKHTVGVQKVRLLVSETGSVQVEGEEISLAKSTSRPVTIATSPIMKEDIFLYHKTTNRSVYENHKVTEQDIYDTLLWNEENELTEFTNGNLVVEWGGSYYTPPVSCGLLPGTFRSYLLKEQIIEEKILKKNDLGKFTRIWFINSVRKWVPIHIIGL</sequence>
<dbReference type="GO" id="GO:0000162">
    <property type="term" value="P:L-tryptophan biosynthetic process"/>
    <property type="evidence" value="ECO:0007669"/>
    <property type="project" value="TreeGrafter"/>
</dbReference>
<reference evidence="3 4" key="1">
    <citation type="submission" date="2019-06" db="EMBL/GenBank/DDBJ databases">
        <title>Cerasibacillus sp. nov., isolated from maize field.</title>
        <authorList>
            <person name="Lin S.-Y."/>
            <person name="Tsai C.-F."/>
            <person name="Young C.-C."/>
        </authorList>
    </citation>
    <scope>NUCLEOTIDE SEQUENCE [LARGE SCALE GENOMIC DNA]</scope>
    <source>
        <strain evidence="3 4">CC-CFT480</strain>
    </source>
</reference>
<accession>A0A5C8NRY9</accession>
<dbReference type="InterPro" id="IPR015890">
    <property type="entry name" value="Chorismate_C"/>
</dbReference>
<dbReference type="Proteomes" id="UP000321574">
    <property type="component" value="Unassembled WGS sequence"/>
</dbReference>
<dbReference type="SUPFAM" id="SSF56752">
    <property type="entry name" value="D-aminoacid aminotransferase-like PLP-dependent enzymes"/>
    <property type="match status" value="1"/>
</dbReference>
<dbReference type="PANTHER" id="PTHR11236:SF50">
    <property type="entry name" value="AMINODEOXYCHORISMATE SYNTHASE COMPONENT 1"/>
    <property type="match status" value="1"/>
</dbReference>
<dbReference type="InterPro" id="IPR001544">
    <property type="entry name" value="Aminotrans_IV"/>
</dbReference>
<dbReference type="InterPro" id="IPR005802">
    <property type="entry name" value="ADC_synth_comp_1"/>
</dbReference>